<protein>
    <submittedName>
        <fullName evidence="1">Uncharacterized protein</fullName>
    </submittedName>
</protein>
<evidence type="ECO:0000313" key="1">
    <source>
        <dbReference type="EMBL" id="MBW2960865.1"/>
    </source>
</evidence>
<dbReference type="Proteomes" id="UP000719267">
    <property type="component" value="Unassembled WGS sequence"/>
</dbReference>
<gene>
    <name evidence="1" type="ORF">KW502_03510</name>
</gene>
<proteinExistence type="predicted"/>
<dbReference type="RefSeq" id="WP_219039154.1">
    <property type="nucleotide sequence ID" value="NZ_JAHWDF010000003.1"/>
</dbReference>
<keyword evidence="2" id="KW-1185">Reference proteome</keyword>
<evidence type="ECO:0000313" key="2">
    <source>
        <dbReference type="Proteomes" id="UP000719267"/>
    </source>
</evidence>
<accession>A0ABS6VZ42</accession>
<sequence length="99" mass="11052">MVKKNTSIDWDNFERTAKNAAEKAAVETDEELTLELAALTRLTQKDIVEIFPEPADVEAFAELMLIVKSASRRNTKINKIVANSEKFAGIIIDLFGKVI</sequence>
<name>A0ABS6VZ42_9FLAO</name>
<organism evidence="1 2">
    <name type="scientific">Mesonia aestuariivivens</name>
    <dbReference type="NCBI Taxonomy" id="2796128"/>
    <lineage>
        <taxon>Bacteria</taxon>
        <taxon>Pseudomonadati</taxon>
        <taxon>Bacteroidota</taxon>
        <taxon>Flavobacteriia</taxon>
        <taxon>Flavobacteriales</taxon>
        <taxon>Flavobacteriaceae</taxon>
        <taxon>Mesonia</taxon>
    </lineage>
</organism>
<dbReference type="EMBL" id="JAHWDF010000003">
    <property type="protein sequence ID" value="MBW2960865.1"/>
    <property type="molecule type" value="Genomic_DNA"/>
</dbReference>
<comment type="caution">
    <text evidence="1">The sequence shown here is derived from an EMBL/GenBank/DDBJ whole genome shotgun (WGS) entry which is preliminary data.</text>
</comment>
<reference evidence="1 2" key="1">
    <citation type="submission" date="2021-07" db="EMBL/GenBank/DDBJ databases">
        <title>Mesonia aestuariivivens sp. nov., isolated from a tidal flat.</title>
        <authorList>
            <person name="Kim Y.-O."/>
            <person name="Yoon J.-H."/>
        </authorList>
    </citation>
    <scope>NUCLEOTIDE SEQUENCE [LARGE SCALE GENOMIC DNA]</scope>
    <source>
        <strain evidence="1 2">JHPTF-M18</strain>
    </source>
</reference>